<keyword evidence="3" id="KW-0285">Flavoprotein</keyword>
<accession>A1WT62</accession>
<dbReference type="InterPro" id="IPR038299">
    <property type="entry name" value="DAO_C_sf"/>
</dbReference>
<dbReference type="OrthoDB" id="9766796at2"/>
<name>A1WT62_HALHL</name>
<organism evidence="8 9">
    <name type="scientific">Halorhodospira halophila (strain DSM 244 / SL1)</name>
    <name type="common">Ectothiorhodospira halophila (strain DSM 244 / SL1)</name>
    <dbReference type="NCBI Taxonomy" id="349124"/>
    <lineage>
        <taxon>Bacteria</taxon>
        <taxon>Pseudomonadati</taxon>
        <taxon>Pseudomonadota</taxon>
        <taxon>Gammaproteobacteria</taxon>
        <taxon>Chromatiales</taxon>
        <taxon>Ectothiorhodospiraceae</taxon>
        <taxon>Halorhodospira</taxon>
    </lineage>
</organism>
<dbReference type="eggNOG" id="COG0578">
    <property type="taxonomic scope" value="Bacteria"/>
</dbReference>
<dbReference type="PANTHER" id="PTHR11985">
    <property type="entry name" value="GLYCEROL-3-PHOSPHATE DEHYDROGENASE"/>
    <property type="match status" value="1"/>
</dbReference>
<feature type="domain" description="FAD dependent oxidoreductase" evidence="6">
    <location>
        <begin position="14"/>
        <end position="377"/>
    </location>
</feature>
<dbReference type="PRINTS" id="PR01001">
    <property type="entry name" value="FADG3PDH"/>
</dbReference>
<evidence type="ECO:0000256" key="4">
    <source>
        <dbReference type="ARBA" id="ARBA00022827"/>
    </source>
</evidence>
<dbReference type="RefSeq" id="WP_011812897.1">
    <property type="nucleotide sequence ID" value="NC_008789.1"/>
</dbReference>
<keyword evidence="5" id="KW-0560">Oxidoreductase</keyword>
<keyword evidence="9" id="KW-1185">Reference proteome</keyword>
<dbReference type="InterPro" id="IPR031656">
    <property type="entry name" value="DAO_C"/>
</dbReference>
<dbReference type="KEGG" id="hha:Hhal_0079"/>
<dbReference type="InterPro" id="IPR006076">
    <property type="entry name" value="FAD-dep_OxRdtase"/>
</dbReference>
<dbReference type="Proteomes" id="UP000000647">
    <property type="component" value="Chromosome"/>
</dbReference>
<dbReference type="AlphaFoldDB" id="A1WT62"/>
<feature type="domain" description="Alpha-glycerophosphate oxidase C-terminal" evidence="7">
    <location>
        <begin position="399"/>
        <end position="521"/>
    </location>
</feature>
<dbReference type="STRING" id="349124.Hhal_0079"/>
<dbReference type="SUPFAM" id="SSF51905">
    <property type="entry name" value="FAD/NAD(P)-binding domain"/>
    <property type="match status" value="1"/>
</dbReference>
<dbReference type="EMBL" id="CP000544">
    <property type="protein sequence ID" value="ABM60874.1"/>
    <property type="molecule type" value="Genomic_DNA"/>
</dbReference>
<reference evidence="9" key="1">
    <citation type="submission" date="2006-12" db="EMBL/GenBank/DDBJ databases">
        <title>Complete sequence of Halorhodospira halophila SL1.</title>
        <authorList>
            <consortium name="US DOE Joint Genome Institute"/>
            <person name="Copeland A."/>
            <person name="Lucas S."/>
            <person name="Lapidus A."/>
            <person name="Barry K."/>
            <person name="Detter J.C."/>
            <person name="Glavina del Rio T."/>
            <person name="Hammon N."/>
            <person name="Israni S."/>
            <person name="Dalin E."/>
            <person name="Tice H."/>
            <person name="Pitluck S."/>
            <person name="Saunders E."/>
            <person name="Brettin T."/>
            <person name="Bruce D."/>
            <person name="Han C."/>
            <person name="Tapia R."/>
            <person name="Schmutz J."/>
            <person name="Larimer F."/>
            <person name="Land M."/>
            <person name="Hauser L."/>
            <person name="Kyrpides N."/>
            <person name="Mikhailova N."/>
            <person name="Hoff W."/>
            <person name="Richardson P."/>
        </authorList>
    </citation>
    <scope>NUCLEOTIDE SEQUENCE [LARGE SCALE GENOMIC DNA]</scope>
    <source>
        <strain evidence="9">DSM 244 / SL1</strain>
    </source>
</reference>
<evidence type="ECO:0000259" key="7">
    <source>
        <dbReference type="Pfam" id="PF16901"/>
    </source>
</evidence>
<dbReference type="Gene3D" id="1.10.8.870">
    <property type="entry name" value="Alpha-glycerophosphate oxidase, cap domain"/>
    <property type="match status" value="1"/>
</dbReference>
<gene>
    <name evidence="8" type="ordered locus">Hhal_0079</name>
</gene>
<dbReference type="GO" id="GO:0004368">
    <property type="term" value="F:glycerol-3-phosphate dehydrogenase (quinone) activity"/>
    <property type="evidence" value="ECO:0007669"/>
    <property type="project" value="InterPro"/>
</dbReference>
<dbReference type="Pfam" id="PF01266">
    <property type="entry name" value="DAO"/>
    <property type="match status" value="1"/>
</dbReference>
<proteinExistence type="inferred from homology"/>
<dbReference type="Pfam" id="PF16901">
    <property type="entry name" value="DAO_C"/>
    <property type="match status" value="1"/>
</dbReference>
<evidence type="ECO:0000256" key="3">
    <source>
        <dbReference type="ARBA" id="ARBA00022630"/>
    </source>
</evidence>
<sequence>MSGRTPTGLEHPYDLIVIGAGINGAGIARDAALRGLRVLVLEQDDIGGATSAWNSRLVHGGLRYLEHAEIGLVRESLRDREILLRTASHLVTPLPLLIPLYAGQRRGPGLVRMGMLAYDLLSLEKSLPWHRMYDRATLRAIEPSLASEGLLGAARYYDAQATFPERLTLENLLCARANGATVYTHARARRVHRTAEGGDVTGVEIEDRLTGKTSHARSGSVINVAGPWVDHLLGATAAVFPRRIGGTKGTHIVVPPFPGAPGHALYAEAAQDGRPYFTLPWNGLYLIGTTDTRYDGDPGAAEATEGEIRYLLEETNRLIPGAGLTRDQVLYAYSGVRPLPYVAAGDTGAITRRHLIVDHRDHAPGLWSVIGGKLTTYRHLAEEAIERIGRSRGWPLPPCPTRHRRLPGAEIPDLETFGRRFAAANGLTPALAKRLVGLYGVNAEAIAERMADDPRLREVFSPQTGAVAAELIHAFEAEMAETLTDALMRRTMVGLGPSAGLDAVEEAARIAGEWLGWDRAREAAEVEGFRAYIARLHPGVAPSTG</sequence>
<dbReference type="Gene3D" id="3.50.50.60">
    <property type="entry name" value="FAD/NAD(P)-binding domain"/>
    <property type="match status" value="1"/>
</dbReference>
<protein>
    <submittedName>
        <fullName evidence="8">FAD dependent oxidoreductase</fullName>
    </submittedName>
</protein>
<dbReference type="PROSITE" id="PS00978">
    <property type="entry name" value="FAD_G3PDH_2"/>
    <property type="match status" value="1"/>
</dbReference>
<dbReference type="InterPro" id="IPR000447">
    <property type="entry name" value="G3P_DH_FAD-dep"/>
</dbReference>
<reference evidence="8 9" key="2">
    <citation type="journal article" date="2013" name="Stand. Genomic Sci.">
        <title>Complete genome sequence of Halorhodospira halophila SL1.</title>
        <authorList>
            <person name="Challacombe J.F."/>
            <person name="Majid S."/>
            <person name="Deole R."/>
            <person name="Brettin T.S."/>
            <person name="Bruce D."/>
            <person name="Delano S.F."/>
            <person name="Detter J.C."/>
            <person name="Gleasner C.D."/>
            <person name="Han C.S."/>
            <person name="Misra M."/>
            <person name="Reitenga K.G."/>
            <person name="Mikhailova N."/>
            <person name="Woyke T."/>
            <person name="Pitluck S."/>
            <person name="Nolan M."/>
            <person name="Land M.L."/>
            <person name="Saunders E."/>
            <person name="Tapia R."/>
            <person name="Lapidus A."/>
            <person name="Ivanova N."/>
            <person name="Hoff W.D."/>
        </authorList>
    </citation>
    <scope>NUCLEOTIDE SEQUENCE [LARGE SCALE GENOMIC DNA]</scope>
    <source>
        <strain evidence="9">DSM 244 / SL1</strain>
    </source>
</reference>
<evidence type="ECO:0000256" key="2">
    <source>
        <dbReference type="ARBA" id="ARBA00007330"/>
    </source>
</evidence>
<evidence type="ECO:0000313" key="9">
    <source>
        <dbReference type="Proteomes" id="UP000000647"/>
    </source>
</evidence>
<keyword evidence="4" id="KW-0274">FAD</keyword>
<evidence type="ECO:0000256" key="1">
    <source>
        <dbReference type="ARBA" id="ARBA00001974"/>
    </source>
</evidence>
<dbReference type="PANTHER" id="PTHR11985:SF15">
    <property type="entry name" value="GLYCEROL-3-PHOSPHATE DEHYDROGENASE, MITOCHONDRIAL"/>
    <property type="match status" value="1"/>
</dbReference>
<comment type="similarity">
    <text evidence="2">Belongs to the FAD-dependent glycerol-3-phosphate dehydrogenase family.</text>
</comment>
<evidence type="ECO:0000259" key="6">
    <source>
        <dbReference type="Pfam" id="PF01266"/>
    </source>
</evidence>
<dbReference type="Gene3D" id="3.30.9.10">
    <property type="entry name" value="D-Amino Acid Oxidase, subunit A, domain 2"/>
    <property type="match status" value="1"/>
</dbReference>
<comment type="cofactor">
    <cofactor evidence="1">
        <name>FAD</name>
        <dbReference type="ChEBI" id="CHEBI:57692"/>
    </cofactor>
</comment>
<dbReference type="InterPro" id="IPR036188">
    <property type="entry name" value="FAD/NAD-bd_sf"/>
</dbReference>
<dbReference type="GO" id="GO:0046168">
    <property type="term" value="P:glycerol-3-phosphate catabolic process"/>
    <property type="evidence" value="ECO:0007669"/>
    <property type="project" value="TreeGrafter"/>
</dbReference>
<dbReference type="HOGENOM" id="CLU_015740_5_1_6"/>
<evidence type="ECO:0000313" key="8">
    <source>
        <dbReference type="EMBL" id="ABM60874.1"/>
    </source>
</evidence>
<evidence type="ECO:0000256" key="5">
    <source>
        <dbReference type="ARBA" id="ARBA00023002"/>
    </source>
</evidence>